<dbReference type="Gene3D" id="1.10.287.130">
    <property type="match status" value="1"/>
</dbReference>
<keyword evidence="3" id="KW-0808">Transferase</keyword>
<evidence type="ECO:0000256" key="4">
    <source>
        <dbReference type="ARBA" id="ARBA00022777"/>
    </source>
</evidence>
<evidence type="ECO:0000256" key="5">
    <source>
        <dbReference type="PROSITE-ProRule" id="PRU00169"/>
    </source>
</evidence>
<feature type="domain" description="PAC" evidence="9">
    <location>
        <begin position="409"/>
        <end position="461"/>
    </location>
</feature>
<sequence>MLHSQELIVRRVLILAPTGRDAENAHLVLSRHGFSPVIAPTLDALSSMLDEQAGAVLITSEALHGPGVERLAKALKAQPAWSDPPFVYLTPKQTGLSTESARLRRSWPSGMTNVMVLERPLSSESLASAVHWALTMRQRQFQVRDQFEKLAEREAQLLASQAAERTAALRRELIFRIAESQRAAKSPEAIMSATVTALAQYMGVDRAGFYTLSADAQTLTFGPSHAAPPWQPLTGSMAVADVGKNMTDLLSQGRNVLVGRASGHDVLSGTVLREMGVVSVIGVPFMVEHRWCAGVYVHQMTERQWSDEDVSLVEEVARLTWDAMERVEAGQALAASEARFRGMIDSIDQMVWSTRPDGHHDYYNERWYAYTGVPSGSTDGEAWNGVFHPEDQPRAWAIWRHSLETGKPYRIEYRLRHHSGQYRWVLGRAQAVHDESGRIVRWFGTCTDIQDIVDAREVLARSREDMAREVAVQTQERDRIWQVSRDLLGVADIDGVWLSVNPAWRLVLGWEPEEIIGRSSEWLEHPDDRVATRAEISGLAAGRVTHAYENRFRAADGQYKLLEWRAVALDGKIYAVARDITEQRAQQLTLQETEERLRQAQKMEAVGQLTGGIAHDFNNMLQGIISALAVAKNSLQTQSYERLPRVIEIAERSAFKAGNLTHRLLAFSRRQPLDPKPLDCNALILSVEELLRRTVGENIRLEMKLAPDAWQAHCDENQLENALLNLVINARAAMPDGGTISIVTSNVQDHAIPDALTRKRVDCLRIDVIDTGCGMTPDVIKRVFEPFFTTKPLGQGTGLGLSMIYGFAQQSGGACEIESEVDRGTKVHLYLPRYDPALQEANTIPTADAPSPDEPTSFRRSTVLVVEDEDFVRELVVEALGELGLEVMQAANSEQALTLLDTGVRFELLVTDVGLPGLNGRQVAEIARQRLPQIKVLFMTGYAEGAGMPTGTIKPGMGLIVKPFDMGDLRTRVGSLLAE</sequence>
<feature type="domain" description="Histidine kinase" evidence="6">
    <location>
        <begin position="612"/>
        <end position="835"/>
    </location>
</feature>
<dbReference type="OrthoDB" id="5389366at2"/>
<evidence type="ECO:0000256" key="1">
    <source>
        <dbReference type="ARBA" id="ARBA00000085"/>
    </source>
</evidence>
<dbReference type="InterPro" id="IPR029016">
    <property type="entry name" value="GAF-like_dom_sf"/>
</dbReference>
<dbReference type="SMART" id="SM00065">
    <property type="entry name" value="GAF"/>
    <property type="match status" value="1"/>
</dbReference>
<dbReference type="PROSITE" id="PS50109">
    <property type="entry name" value="HIS_KIN"/>
    <property type="match status" value="1"/>
</dbReference>
<dbReference type="Pfam" id="PF00072">
    <property type="entry name" value="Response_reg"/>
    <property type="match status" value="1"/>
</dbReference>
<dbReference type="Gene3D" id="3.40.50.2300">
    <property type="match status" value="1"/>
</dbReference>
<dbReference type="SUPFAM" id="SSF55781">
    <property type="entry name" value="GAF domain-like"/>
    <property type="match status" value="1"/>
</dbReference>
<dbReference type="Proteomes" id="UP000269265">
    <property type="component" value="Unassembled WGS sequence"/>
</dbReference>
<dbReference type="GO" id="GO:0000155">
    <property type="term" value="F:phosphorelay sensor kinase activity"/>
    <property type="evidence" value="ECO:0007669"/>
    <property type="project" value="InterPro"/>
</dbReference>
<dbReference type="PROSITE" id="PS50113">
    <property type="entry name" value="PAC"/>
    <property type="match status" value="1"/>
</dbReference>
<dbReference type="InterPro" id="IPR013655">
    <property type="entry name" value="PAS_fold_3"/>
</dbReference>
<proteinExistence type="predicted"/>
<dbReference type="SUPFAM" id="SSF47384">
    <property type="entry name" value="Homodimeric domain of signal transducing histidine kinase"/>
    <property type="match status" value="1"/>
</dbReference>
<evidence type="ECO:0000256" key="3">
    <source>
        <dbReference type="ARBA" id="ARBA00022679"/>
    </source>
</evidence>
<dbReference type="SUPFAM" id="SSF52172">
    <property type="entry name" value="CheY-like"/>
    <property type="match status" value="1"/>
</dbReference>
<dbReference type="InterPro" id="IPR004358">
    <property type="entry name" value="Sig_transdc_His_kin-like_C"/>
</dbReference>
<feature type="domain" description="PAS" evidence="8">
    <location>
        <begin position="336"/>
        <end position="406"/>
    </location>
</feature>
<reference evidence="10 11" key="1">
    <citation type="submission" date="2018-12" db="EMBL/GenBank/DDBJ databases">
        <title>The whole draft genome of Aquabacterium sp. SJQ9.</title>
        <authorList>
            <person name="Sun L."/>
            <person name="Gao X."/>
            <person name="Chen W."/>
            <person name="Huang K."/>
        </authorList>
    </citation>
    <scope>NUCLEOTIDE SEQUENCE [LARGE SCALE GENOMIC DNA]</scope>
    <source>
        <strain evidence="10 11">SJQ9</strain>
    </source>
</reference>
<dbReference type="CDD" id="cd00130">
    <property type="entry name" value="PAS"/>
    <property type="match status" value="2"/>
</dbReference>
<feature type="domain" description="PAS" evidence="8">
    <location>
        <begin position="490"/>
        <end position="543"/>
    </location>
</feature>
<dbReference type="EMBL" id="RSED01000003">
    <property type="protein sequence ID" value="RRS05514.1"/>
    <property type="molecule type" value="Genomic_DNA"/>
</dbReference>
<dbReference type="InterPro" id="IPR000700">
    <property type="entry name" value="PAS-assoc_C"/>
</dbReference>
<dbReference type="Gene3D" id="3.30.565.10">
    <property type="entry name" value="Histidine kinase-like ATPase, C-terminal domain"/>
    <property type="match status" value="1"/>
</dbReference>
<dbReference type="RefSeq" id="WP_125242082.1">
    <property type="nucleotide sequence ID" value="NZ_RSED01000003.1"/>
</dbReference>
<dbReference type="InterPro" id="IPR036890">
    <property type="entry name" value="HATPase_C_sf"/>
</dbReference>
<dbReference type="EC" id="2.7.13.3" evidence="2"/>
<dbReference type="InterPro" id="IPR011006">
    <property type="entry name" value="CheY-like_superfamily"/>
</dbReference>
<dbReference type="InterPro" id="IPR003594">
    <property type="entry name" value="HATPase_dom"/>
</dbReference>
<comment type="caution">
    <text evidence="10">The sequence shown here is derived from an EMBL/GenBank/DDBJ whole genome shotgun (WGS) entry which is preliminary data.</text>
</comment>
<dbReference type="InterPro" id="IPR003018">
    <property type="entry name" value="GAF"/>
</dbReference>
<keyword evidence="4" id="KW-0418">Kinase</keyword>
<dbReference type="SMART" id="SM00086">
    <property type="entry name" value="PAC"/>
    <property type="match status" value="2"/>
</dbReference>
<evidence type="ECO:0000313" key="11">
    <source>
        <dbReference type="Proteomes" id="UP000269265"/>
    </source>
</evidence>
<evidence type="ECO:0000313" key="10">
    <source>
        <dbReference type="EMBL" id="RRS05514.1"/>
    </source>
</evidence>
<dbReference type="Pfam" id="PF02518">
    <property type="entry name" value="HATPase_c"/>
    <property type="match status" value="1"/>
</dbReference>
<feature type="domain" description="Response regulatory" evidence="7">
    <location>
        <begin position="862"/>
        <end position="977"/>
    </location>
</feature>
<dbReference type="Gene3D" id="3.30.450.20">
    <property type="entry name" value="PAS domain"/>
    <property type="match status" value="2"/>
</dbReference>
<dbReference type="SUPFAM" id="SSF55874">
    <property type="entry name" value="ATPase domain of HSP90 chaperone/DNA topoisomerase II/histidine kinase"/>
    <property type="match status" value="1"/>
</dbReference>
<dbReference type="Gene3D" id="3.30.450.40">
    <property type="match status" value="1"/>
</dbReference>
<evidence type="ECO:0000256" key="2">
    <source>
        <dbReference type="ARBA" id="ARBA00012438"/>
    </source>
</evidence>
<dbReference type="SMART" id="SM00448">
    <property type="entry name" value="REC"/>
    <property type="match status" value="1"/>
</dbReference>
<gene>
    <name evidence="10" type="ORF">EIP75_04715</name>
</gene>
<dbReference type="Pfam" id="PF08448">
    <property type="entry name" value="PAS_4"/>
    <property type="match status" value="1"/>
</dbReference>
<dbReference type="SMART" id="SM00091">
    <property type="entry name" value="PAS"/>
    <property type="match status" value="2"/>
</dbReference>
<dbReference type="InterPro" id="IPR013656">
    <property type="entry name" value="PAS_4"/>
</dbReference>
<dbReference type="InterPro" id="IPR001610">
    <property type="entry name" value="PAC"/>
</dbReference>
<dbReference type="InterPro" id="IPR001789">
    <property type="entry name" value="Sig_transdc_resp-reg_receiver"/>
</dbReference>
<accession>A0A3R8U668</accession>
<dbReference type="InterPro" id="IPR036097">
    <property type="entry name" value="HisK_dim/P_sf"/>
</dbReference>
<dbReference type="PROSITE" id="PS50110">
    <property type="entry name" value="RESPONSE_REGULATORY"/>
    <property type="match status" value="1"/>
</dbReference>
<evidence type="ECO:0000259" key="9">
    <source>
        <dbReference type="PROSITE" id="PS50113"/>
    </source>
</evidence>
<dbReference type="PRINTS" id="PR00344">
    <property type="entry name" value="BCTRLSENSOR"/>
</dbReference>
<comment type="catalytic activity">
    <reaction evidence="1">
        <text>ATP + protein L-histidine = ADP + protein N-phospho-L-histidine.</text>
        <dbReference type="EC" id="2.7.13.3"/>
    </reaction>
</comment>
<dbReference type="AlphaFoldDB" id="A0A3R8U668"/>
<evidence type="ECO:0000259" key="6">
    <source>
        <dbReference type="PROSITE" id="PS50109"/>
    </source>
</evidence>
<protein>
    <recommendedName>
        <fullName evidence="2">histidine kinase</fullName>
        <ecNumber evidence="2">2.7.13.3</ecNumber>
    </recommendedName>
</protein>
<evidence type="ECO:0000259" key="8">
    <source>
        <dbReference type="PROSITE" id="PS50112"/>
    </source>
</evidence>
<organism evidence="10 11">
    <name type="scientific">Aquabacterium soli</name>
    <dbReference type="NCBI Taxonomy" id="2493092"/>
    <lineage>
        <taxon>Bacteria</taxon>
        <taxon>Pseudomonadati</taxon>
        <taxon>Pseudomonadota</taxon>
        <taxon>Betaproteobacteria</taxon>
        <taxon>Burkholderiales</taxon>
        <taxon>Aquabacterium</taxon>
    </lineage>
</organism>
<dbReference type="Pfam" id="PF01590">
    <property type="entry name" value="GAF"/>
    <property type="match status" value="1"/>
</dbReference>
<feature type="modified residue" description="4-aspartylphosphate" evidence="5">
    <location>
        <position position="912"/>
    </location>
</feature>
<dbReference type="PANTHER" id="PTHR43065:SF42">
    <property type="entry name" value="TWO-COMPONENT SENSOR PPRA"/>
    <property type="match status" value="1"/>
</dbReference>
<evidence type="ECO:0000259" key="7">
    <source>
        <dbReference type="PROSITE" id="PS50110"/>
    </source>
</evidence>
<dbReference type="SUPFAM" id="SSF55785">
    <property type="entry name" value="PYP-like sensor domain (PAS domain)"/>
    <property type="match status" value="2"/>
</dbReference>
<keyword evidence="11" id="KW-1185">Reference proteome</keyword>
<dbReference type="NCBIfam" id="TIGR00229">
    <property type="entry name" value="sensory_box"/>
    <property type="match status" value="2"/>
</dbReference>
<keyword evidence="5" id="KW-0597">Phosphoprotein</keyword>
<name>A0A3R8U668_9BURK</name>
<dbReference type="InterPro" id="IPR005467">
    <property type="entry name" value="His_kinase_dom"/>
</dbReference>
<dbReference type="FunFam" id="3.30.450.20:FF:000099">
    <property type="entry name" value="Sensory box sensor histidine kinase"/>
    <property type="match status" value="1"/>
</dbReference>
<dbReference type="PROSITE" id="PS50112">
    <property type="entry name" value="PAS"/>
    <property type="match status" value="2"/>
</dbReference>
<dbReference type="InterPro" id="IPR035965">
    <property type="entry name" value="PAS-like_dom_sf"/>
</dbReference>
<dbReference type="InterPro" id="IPR000014">
    <property type="entry name" value="PAS"/>
</dbReference>
<dbReference type="Pfam" id="PF08447">
    <property type="entry name" value="PAS_3"/>
    <property type="match status" value="1"/>
</dbReference>
<dbReference type="SMART" id="SM00387">
    <property type="entry name" value="HATPase_c"/>
    <property type="match status" value="1"/>
</dbReference>
<dbReference type="PANTHER" id="PTHR43065">
    <property type="entry name" value="SENSOR HISTIDINE KINASE"/>
    <property type="match status" value="1"/>
</dbReference>